<dbReference type="RefSeq" id="WP_167302477.1">
    <property type="nucleotide sequence ID" value="NZ_JAASQR010000001.1"/>
</dbReference>
<keyword evidence="7" id="KW-0460">Magnesium</keyword>
<name>A0A846M1I5_9SPHN</name>
<dbReference type="InterPro" id="IPR020476">
    <property type="entry name" value="Nudix_hydrolase"/>
</dbReference>
<dbReference type="Pfam" id="PF00293">
    <property type="entry name" value="NUDIX"/>
    <property type="match status" value="1"/>
</dbReference>
<dbReference type="AlphaFoldDB" id="A0A846M1I5"/>
<keyword evidence="6 10" id="KW-0378">Hydrolase</keyword>
<keyword evidence="13" id="KW-1185">Reference proteome</keyword>
<sequence>MHDRSGLRREQLGFVGGQIDRADHIRTRPELVAQAFASPEARLVVLDGLDPVTADGHLVMTAPEPGAQAQDHVLLGLDESQRPVFVRLSAGVEGGFFPTERSRAVANELPAHEVALYGTARSLVHWHARHRFCAVCGSPTHPEKAGWARRCSACNAEHFPRVDPVAIMLAEHDGRVLVGRQHGWPERFYSALAGFIEPGETIEEAVAREIKEEAGVTVHSVRYVMSQPWPFPSSLMIACIGQAQDDALTLDETEIEHAFWCDAAGVRAALSNDPAAPFIAPPPMAVAHHLLKHWLDGQLVPPGPSA</sequence>
<keyword evidence="5" id="KW-0479">Metal-binding</keyword>
<dbReference type="PROSITE" id="PS00893">
    <property type="entry name" value="NUDIX_BOX"/>
    <property type="match status" value="1"/>
</dbReference>
<dbReference type="Gene3D" id="3.90.79.20">
    <property type="match status" value="1"/>
</dbReference>
<dbReference type="EC" id="3.6.1.22" evidence="4"/>
<comment type="caution">
    <text evidence="12">The sequence shown here is derived from an EMBL/GenBank/DDBJ whole genome shotgun (WGS) entry which is preliminary data.</text>
</comment>
<dbReference type="InterPro" id="IPR020084">
    <property type="entry name" value="NUDIX_hydrolase_CS"/>
</dbReference>
<dbReference type="PANTHER" id="PTHR42904:SF6">
    <property type="entry name" value="NAD-CAPPED RNA HYDROLASE NUDT12"/>
    <property type="match status" value="1"/>
</dbReference>
<dbReference type="InterPro" id="IPR015376">
    <property type="entry name" value="Znr_NADH_PPase"/>
</dbReference>
<dbReference type="SUPFAM" id="SSF55811">
    <property type="entry name" value="Nudix"/>
    <property type="match status" value="1"/>
</dbReference>
<comment type="catalytic activity">
    <reaction evidence="9">
        <text>a 5'-end NAD(+)-phospho-ribonucleoside in mRNA + H2O = a 5'-end phospho-adenosine-phospho-ribonucleoside in mRNA + beta-nicotinamide D-ribonucleotide + 2 H(+)</text>
        <dbReference type="Rhea" id="RHEA:60876"/>
        <dbReference type="Rhea" id="RHEA-COMP:15698"/>
        <dbReference type="Rhea" id="RHEA-COMP:15719"/>
        <dbReference type="ChEBI" id="CHEBI:14649"/>
        <dbReference type="ChEBI" id="CHEBI:15377"/>
        <dbReference type="ChEBI" id="CHEBI:15378"/>
        <dbReference type="ChEBI" id="CHEBI:144029"/>
        <dbReference type="ChEBI" id="CHEBI:144051"/>
    </reaction>
    <physiologicalReaction direction="left-to-right" evidence="9">
        <dbReference type="Rhea" id="RHEA:60877"/>
    </physiologicalReaction>
</comment>
<dbReference type="NCBIfam" id="NF001299">
    <property type="entry name" value="PRK00241.1"/>
    <property type="match status" value="1"/>
</dbReference>
<dbReference type="CDD" id="cd03429">
    <property type="entry name" value="NUDIX_NADH_pyrophosphatase_Nudt13"/>
    <property type="match status" value="1"/>
</dbReference>
<dbReference type="Pfam" id="PF09297">
    <property type="entry name" value="Zn_ribbon_NUD"/>
    <property type="match status" value="1"/>
</dbReference>
<comment type="cofactor">
    <cofactor evidence="2">
        <name>Zn(2+)</name>
        <dbReference type="ChEBI" id="CHEBI:29105"/>
    </cofactor>
</comment>
<evidence type="ECO:0000256" key="10">
    <source>
        <dbReference type="RuleBase" id="RU003476"/>
    </source>
</evidence>
<dbReference type="PROSITE" id="PS51462">
    <property type="entry name" value="NUDIX"/>
    <property type="match status" value="1"/>
</dbReference>
<dbReference type="Gene3D" id="3.90.79.10">
    <property type="entry name" value="Nucleoside Triphosphate Pyrophosphohydrolase"/>
    <property type="match status" value="1"/>
</dbReference>
<accession>A0A846M1I5</accession>
<dbReference type="GO" id="GO:0006742">
    <property type="term" value="P:NADP+ catabolic process"/>
    <property type="evidence" value="ECO:0007669"/>
    <property type="project" value="TreeGrafter"/>
</dbReference>
<dbReference type="GO" id="GO:0019677">
    <property type="term" value="P:NAD+ catabolic process"/>
    <property type="evidence" value="ECO:0007669"/>
    <property type="project" value="TreeGrafter"/>
</dbReference>
<comment type="cofactor">
    <cofactor evidence="1">
        <name>Mg(2+)</name>
        <dbReference type="ChEBI" id="CHEBI:18420"/>
    </cofactor>
</comment>
<dbReference type="PRINTS" id="PR00502">
    <property type="entry name" value="NUDIXFAMILY"/>
</dbReference>
<protein>
    <recommendedName>
        <fullName evidence="4">NAD(+) diphosphatase</fullName>
        <ecNumber evidence="4">3.6.1.22</ecNumber>
    </recommendedName>
</protein>
<dbReference type="GO" id="GO:0035529">
    <property type="term" value="F:NADH pyrophosphatase activity"/>
    <property type="evidence" value="ECO:0007669"/>
    <property type="project" value="TreeGrafter"/>
</dbReference>
<evidence type="ECO:0000256" key="6">
    <source>
        <dbReference type="ARBA" id="ARBA00022801"/>
    </source>
</evidence>
<keyword evidence="8" id="KW-0520">NAD</keyword>
<reference evidence="12 13" key="1">
    <citation type="submission" date="2020-03" db="EMBL/GenBank/DDBJ databases">
        <title>Genomic Encyclopedia of Type Strains, Phase IV (KMG-IV): sequencing the most valuable type-strain genomes for metagenomic binning, comparative biology and taxonomic classification.</title>
        <authorList>
            <person name="Goeker M."/>
        </authorList>
    </citation>
    <scope>NUCLEOTIDE SEQUENCE [LARGE SCALE GENOMIC DNA]</scope>
    <source>
        <strain evidence="12 13">DSM 21299</strain>
    </source>
</reference>
<evidence type="ECO:0000256" key="8">
    <source>
        <dbReference type="ARBA" id="ARBA00023027"/>
    </source>
</evidence>
<proteinExistence type="inferred from homology"/>
<organism evidence="12 13">
    <name type="scientific">Sphingobium vermicomposti</name>
    <dbReference type="NCBI Taxonomy" id="529005"/>
    <lineage>
        <taxon>Bacteria</taxon>
        <taxon>Pseudomonadati</taxon>
        <taxon>Pseudomonadota</taxon>
        <taxon>Alphaproteobacteria</taxon>
        <taxon>Sphingomonadales</taxon>
        <taxon>Sphingomonadaceae</taxon>
        <taxon>Sphingobium</taxon>
    </lineage>
</organism>
<evidence type="ECO:0000256" key="3">
    <source>
        <dbReference type="ARBA" id="ARBA00009595"/>
    </source>
</evidence>
<evidence type="ECO:0000259" key="11">
    <source>
        <dbReference type="PROSITE" id="PS51462"/>
    </source>
</evidence>
<dbReference type="GO" id="GO:0005829">
    <property type="term" value="C:cytosol"/>
    <property type="evidence" value="ECO:0007669"/>
    <property type="project" value="TreeGrafter"/>
</dbReference>
<dbReference type="InterPro" id="IPR015797">
    <property type="entry name" value="NUDIX_hydrolase-like_dom_sf"/>
</dbReference>
<evidence type="ECO:0000256" key="7">
    <source>
        <dbReference type="ARBA" id="ARBA00022842"/>
    </source>
</evidence>
<gene>
    <name evidence="12" type="ORF">FHS54_000818</name>
</gene>
<evidence type="ECO:0000256" key="2">
    <source>
        <dbReference type="ARBA" id="ARBA00001947"/>
    </source>
</evidence>
<dbReference type="GO" id="GO:0046872">
    <property type="term" value="F:metal ion binding"/>
    <property type="evidence" value="ECO:0007669"/>
    <property type="project" value="UniProtKB-KW"/>
</dbReference>
<dbReference type="InterPro" id="IPR000086">
    <property type="entry name" value="NUDIX_hydrolase_dom"/>
</dbReference>
<evidence type="ECO:0000256" key="9">
    <source>
        <dbReference type="ARBA" id="ARBA00023679"/>
    </source>
</evidence>
<evidence type="ECO:0000313" key="13">
    <source>
        <dbReference type="Proteomes" id="UP000576821"/>
    </source>
</evidence>
<dbReference type="EMBL" id="JAASQR010000001">
    <property type="protein sequence ID" value="NIJ15869.1"/>
    <property type="molecule type" value="Genomic_DNA"/>
</dbReference>
<evidence type="ECO:0000256" key="4">
    <source>
        <dbReference type="ARBA" id="ARBA00012381"/>
    </source>
</evidence>
<evidence type="ECO:0000256" key="1">
    <source>
        <dbReference type="ARBA" id="ARBA00001946"/>
    </source>
</evidence>
<evidence type="ECO:0000256" key="5">
    <source>
        <dbReference type="ARBA" id="ARBA00022723"/>
    </source>
</evidence>
<evidence type="ECO:0000313" key="12">
    <source>
        <dbReference type="EMBL" id="NIJ15869.1"/>
    </source>
</evidence>
<feature type="domain" description="Nudix hydrolase" evidence="11">
    <location>
        <begin position="160"/>
        <end position="286"/>
    </location>
</feature>
<dbReference type="InterPro" id="IPR050241">
    <property type="entry name" value="NAD-cap_RNA_hydrolase_NudC"/>
</dbReference>
<dbReference type="InterPro" id="IPR049734">
    <property type="entry name" value="NudC-like_C"/>
</dbReference>
<comment type="similarity">
    <text evidence="3">Belongs to the Nudix hydrolase family. NudC subfamily.</text>
</comment>
<dbReference type="PANTHER" id="PTHR42904">
    <property type="entry name" value="NUDIX HYDROLASE, NUDC SUBFAMILY"/>
    <property type="match status" value="1"/>
</dbReference>
<dbReference type="Proteomes" id="UP000576821">
    <property type="component" value="Unassembled WGS sequence"/>
</dbReference>